<proteinExistence type="predicted"/>
<evidence type="ECO:0000259" key="2">
    <source>
        <dbReference type="PROSITE" id="PS50878"/>
    </source>
</evidence>
<dbReference type="CDD" id="cd01650">
    <property type="entry name" value="RT_nLTR_like"/>
    <property type="match status" value="1"/>
</dbReference>
<reference evidence="3 4" key="1">
    <citation type="submission" date="2013-05" db="EMBL/GenBank/DDBJ databases">
        <title>Draft genome of the parasitic nematode Anyclostoma ceylanicum.</title>
        <authorList>
            <person name="Mitreva M."/>
        </authorList>
    </citation>
    <scope>NUCLEOTIDE SEQUENCE [LARGE SCALE GENOMIC DNA]</scope>
</reference>
<sequence length="263" mass="30107">MYKKGDPQDIGNYRPICLLSVVYKLFTRTILNRIERTIDEGQPCEQAGFQKEFITIDYIHTVTRLIEASREYKMPPCLTLIALRKALITVETEAVLEALGNQGTDSIHQDISNFTTRISPFYDDITIDVRRRVRQGDTVSPKLFSATLEDVMRTLEWDNMGVRVDDRLLPYLRFANDIVLITYNKSEAERMLANFDDACGKSPTESNEDNVHEERMGPGCPILVQRNDHLRMLQLRVSRSGSQHDERPRSRAGQEEARGLGSL</sequence>
<dbReference type="PANTHER" id="PTHR47027">
    <property type="entry name" value="REVERSE TRANSCRIPTASE DOMAIN-CONTAINING PROTEIN"/>
    <property type="match status" value="1"/>
</dbReference>
<dbReference type="Pfam" id="PF00078">
    <property type="entry name" value="RVT_1"/>
    <property type="match status" value="1"/>
</dbReference>
<protein>
    <recommendedName>
        <fullName evidence="2">Reverse transcriptase domain-containing protein</fullName>
    </recommendedName>
</protein>
<name>A0A0D6LFX9_9BILA</name>
<organism evidence="3 4">
    <name type="scientific">Ancylostoma ceylanicum</name>
    <dbReference type="NCBI Taxonomy" id="53326"/>
    <lineage>
        <taxon>Eukaryota</taxon>
        <taxon>Metazoa</taxon>
        <taxon>Ecdysozoa</taxon>
        <taxon>Nematoda</taxon>
        <taxon>Chromadorea</taxon>
        <taxon>Rhabditida</taxon>
        <taxon>Rhabditina</taxon>
        <taxon>Rhabditomorpha</taxon>
        <taxon>Strongyloidea</taxon>
        <taxon>Ancylostomatidae</taxon>
        <taxon>Ancylostomatinae</taxon>
        <taxon>Ancylostoma</taxon>
    </lineage>
</organism>
<feature type="region of interest" description="Disordered" evidence="1">
    <location>
        <begin position="238"/>
        <end position="263"/>
    </location>
</feature>
<dbReference type="EMBL" id="KE125225">
    <property type="protein sequence ID" value="EPB70098.1"/>
    <property type="molecule type" value="Genomic_DNA"/>
</dbReference>
<gene>
    <name evidence="3" type="ORF">ANCCEY_10819</name>
</gene>
<feature type="compositionally biased region" description="Basic and acidic residues" evidence="1">
    <location>
        <begin position="242"/>
        <end position="263"/>
    </location>
</feature>
<evidence type="ECO:0000256" key="1">
    <source>
        <dbReference type="SAM" id="MobiDB-lite"/>
    </source>
</evidence>
<dbReference type="InterPro" id="IPR000477">
    <property type="entry name" value="RT_dom"/>
</dbReference>
<evidence type="ECO:0000313" key="4">
    <source>
        <dbReference type="Proteomes" id="UP000054495"/>
    </source>
</evidence>
<dbReference type="PROSITE" id="PS50878">
    <property type="entry name" value="RT_POL"/>
    <property type="match status" value="1"/>
</dbReference>
<dbReference type="Proteomes" id="UP000054495">
    <property type="component" value="Unassembled WGS sequence"/>
</dbReference>
<dbReference type="AlphaFoldDB" id="A0A0D6LFX9"/>
<accession>A0A0D6LFX9</accession>
<feature type="domain" description="Reverse transcriptase" evidence="2">
    <location>
        <begin position="1"/>
        <end position="224"/>
    </location>
</feature>
<dbReference type="PANTHER" id="PTHR47027:SF29">
    <property type="entry name" value="C2H2-TYPE DOMAIN-CONTAINING PROTEIN"/>
    <property type="match status" value="1"/>
</dbReference>
<keyword evidence="4" id="KW-1185">Reference proteome</keyword>
<evidence type="ECO:0000313" key="3">
    <source>
        <dbReference type="EMBL" id="EPB70098.1"/>
    </source>
</evidence>